<organism evidence="1 2">
    <name type="scientific">Escherichia coli MS 85-1</name>
    <dbReference type="NCBI Taxonomy" id="679202"/>
    <lineage>
        <taxon>Bacteria</taxon>
        <taxon>Pseudomonadati</taxon>
        <taxon>Pseudomonadota</taxon>
        <taxon>Gammaproteobacteria</taxon>
        <taxon>Enterobacterales</taxon>
        <taxon>Enterobacteriaceae</taxon>
        <taxon>Escherichia</taxon>
    </lineage>
</organism>
<dbReference type="Proteomes" id="UP000005056">
    <property type="component" value="Unassembled WGS sequence"/>
</dbReference>
<dbReference type="EMBL" id="ADWQ01000036">
    <property type="protein sequence ID" value="EFU33285.1"/>
    <property type="molecule type" value="Genomic_DNA"/>
</dbReference>
<name>A0AAN3M5Y3_ECOLX</name>
<sequence length="40" mass="4503">MLAIHLAAKMKQKLQSFPRPKLLIAQAESVMLAVHIKIHP</sequence>
<comment type="caution">
    <text evidence="1">The sequence shown here is derived from an EMBL/GenBank/DDBJ whole genome shotgun (WGS) entry which is preliminary data.</text>
</comment>
<evidence type="ECO:0000313" key="1">
    <source>
        <dbReference type="EMBL" id="EFU33285.1"/>
    </source>
</evidence>
<evidence type="ECO:0000313" key="2">
    <source>
        <dbReference type="Proteomes" id="UP000005056"/>
    </source>
</evidence>
<reference evidence="1 2" key="1">
    <citation type="submission" date="2010-09" db="EMBL/GenBank/DDBJ databases">
        <authorList>
            <person name="Weinstock G."/>
            <person name="Sodergren E."/>
            <person name="Clifton S."/>
            <person name="Fulton L."/>
            <person name="Fulton B."/>
            <person name="Courtney L."/>
            <person name="Fronick C."/>
            <person name="Harrison M."/>
            <person name="Strong C."/>
            <person name="Farmer C."/>
            <person name="Delahaunty K."/>
            <person name="Markovic C."/>
            <person name="Hall O."/>
            <person name="Minx P."/>
            <person name="Tomlinson C."/>
            <person name="Mitreva M."/>
            <person name="Hou S."/>
            <person name="Chen J."/>
            <person name="Wollam A."/>
            <person name="Pepin K.H."/>
            <person name="Johnson M."/>
            <person name="Bhonagiri V."/>
            <person name="Zhang X."/>
            <person name="Suruliraj S."/>
            <person name="Warren W."/>
            <person name="Chinwalla A."/>
            <person name="Mardis E.R."/>
            <person name="Wilson R.K."/>
        </authorList>
    </citation>
    <scope>NUCLEOTIDE SEQUENCE [LARGE SCALE GENOMIC DNA]</scope>
    <source>
        <strain evidence="1 2">MS 85-1</strain>
    </source>
</reference>
<protein>
    <submittedName>
        <fullName evidence="1">Uncharacterized protein</fullName>
    </submittedName>
</protein>
<proteinExistence type="predicted"/>
<accession>A0AAN3M5Y3</accession>
<dbReference type="AlphaFoldDB" id="A0AAN3M5Y3"/>
<gene>
    <name evidence="1" type="ORF">HMPREF9350_04890</name>
</gene>